<dbReference type="GO" id="GO:0016579">
    <property type="term" value="P:protein deubiquitination"/>
    <property type="evidence" value="ECO:0007669"/>
    <property type="project" value="InterPro"/>
</dbReference>
<feature type="compositionally biased region" description="Basic and acidic residues" evidence="1">
    <location>
        <begin position="466"/>
        <end position="477"/>
    </location>
</feature>
<dbReference type="InterPro" id="IPR038765">
    <property type="entry name" value="Papain-like_cys_pep_sf"/>
</dbReference>
<dbReference type="Gene3D" id="3.90.70.10">
    <property type="entry name" value="Cysteine proteinases"/>
    <property type="match status" value="1"/>
</dbReference>
<dbReference type="PANTHER" id="PTHR24006">
    <property type="entry name" value="UBIQUITIN CARBOXYL-TERMINAL HYDROLASE"/>
    <property type="match status" value="1"/>
</dbReference>
<evidence type="ECO:0000313" key="3">
    <source>
        <dbReference type="EMBL" id="OAL67984.1"/>
    </source>
</evidence>
<dbReference type="CDD" id="cd02257">
    <property type="entry name" value="Peptidase_C19"/>
    <property type="match status" value="1"/>
</dbReference>
<name>A0A178F7D9_TRIRU</name>
<dbReference type="InterPro" id="IPR018200">
    <property type="entry name" value="USP_CS"/>
</dbReference>
<dbReference type="InterPro" id="IPR050164">
    <property type="entry name" value="Peptidase_C19"/>
</dbReference>
<dbReference type="SUPFAM" id="SSF54001">
    <property type="entry name" value="Cysteine proteinases"/>
    <property type="match status" value="1"/>
</dbReference>
<dbReference type="GO" id="GO:0004843">
    <property type="term" value="F:cysteine-type deubiquitinase activity"/>
    <property type="evidence" value="ECO:0007669"/>
    <property type="project" value="InterPro"/>
</dbReference>
<comment type="caution">
    <text evidence="3">The sequence shown here is derived from an EMBL/GenBank/DDBJ whole genome shotgun (WGS) entry which is preliminary data.</text>
</comment>
<feature type="region of interest" description="Disordered" evidence="1">
    <location>
        <begin position="584"/>
        <end position="630"/>
    </location>
</feature>
<protein>
    <recommendedName>
        <fullName evidence="2">USP domain-containing protein</fullName>
    </recommendedName>
</protein>
<dbReference type="VEuPathDB" id="FungiDB:TERG_06488"/>
<organism evidence="3 4">
    <name type="scientific">Trichophyton rubrum</name>
    <name type="common">Athlete's foot fungus</name>
    <name type="synonym">Epidermophyton rubrum</name>
    <dbReference type="NCBI Taxonomy" id="5551"/>
    <lineage>
        <taxon>Eukaryota</taxon>
        <taxon>Fungi</taxon>
        <taxon>Dikarya</taxon>
        <taxon>Ascomycota</taxon>
        <taxon>Pezizomycotina</taxon>
        <taxon>Eurotiomycetes</taxon>
        <taxon>Eurotiomycetidae</taxon>
        <taxon>Onygenales</taxon>
        <taxon>Arthrodermataceae</taxon>
        <taxon>Trichophyton</taxon>
    </lineage>
</organism>
<dbReference type="AlphaFoldDB" id="A0A178F7D9"/>
<sequence length="745" mass="83748">MANNTDNHSSNTSNENSRGRLRLFYSDWGLYFRNTALVSAGIRNGTGVLCYRNCILTALLHQPLFVNWLMLHLLNHGSGRSEDREQCFVCLLGRLVDEYWTPNPSIKLEVNLSRLWEECSQFWDTHSTDQQDCIEFLTRLISQIDNSTCTGDIQHIFQNVFKYQSTCQTCQHTKCSENDHSWVLGASPPEQRLGSLEDCIQEYMKPEEIVGYHCANCDCNSTLHREMFIKDAPEVLVIQITRFKVSESGESSKVTAEVQFAEDLDLTERLLPQARSVGETLRYQLTSVIVHRGATIKEGHYMSYVKGPRGNWTCLNDDFSCEADINVILGYQDDNNVPYVLIYNRLPLFRGSHGAINDDPTTAGNYSIAGRIERSLQANASETPSNERGVSKRISTPGQPQTQQGEEATVEVGDGSTDLIEISRNLNTSSPDSIFRWEVQPAKVDIEITMGGRVFRGAVQGLFESGQKRPRPDDWKEAGATQEDSANLTPSPLMDDNGEKKQCLRQRRTGQTQSRVLESLEGVSIIPDVDDDEGDTSRNPLSQLPADVLAKVKPLVLTLHCLFPNELLPALDILDRDLITRYTIKPRNSGPAGEATSRPEYGEDGGEVEVYCGDDPGTQRQQRRDINGEDDYEGECFDSEIYFVLSTAAKRRPGVEEDNHREQQESEYQVCLDAWNCTCPAFTLATFRDLDPEMDETLHQTEAHIELLVRNEPVDTTTKSKNWVFGGCLTQSTPYSREFAGKLAA</sequence>
<dbReference type="GO" id="GO:0005829">
    <property type="term" value="C:cytosol"/>
    <property type="evidence" value="ECO:0007669"/>
    <property type="project" value="TreeGrafter"/>
</dbReference>
<reference evidence="3 4" key="1">
    <citation type="submission" date="2016-05" db="EMBL/GenBank/DDBJ databases">
        <title>Genome sequencing of Trichophyton rubrum CMCC(F)T1i isolated from hair.</title>
        <authorList>
            <person name="Zhan P."/>
            <person name="Tao Y."/>
            <person name="Liu W."/>
        </authorList>
    </citation>
    <scope>NUCLEOTIDE SEQUENCE [LARGE SCALE GENOMIC DNA]</scope>
    <source>
        <strain evidence="4">CMCC(F)T1i</strain>
    </source>
</reference>
<gene>
    <name evidence="3" type="ORF">A7C99_1117</name>
</gene>
<evidence type="ECO:0000313" key="4">
    <source>
        <dbReference type="Proteomes" id="UP000243015"/>
    </source>
</evidence>
<dbReference type="InterPro" id="IPR001394">
    <property type="entry name" value="Peptidase_C19_UCH"/>
</dbReference>
<proteinExistence type="predicted"/>
<dbReference type="Pfam" id="PF00443">
    <property type="entry name" value="UCH"/>
    <property type="match status" value="1"/>
</dbReference>
<dbReference type="InterPro" id="IPR028889">
    <property type="entry name" value="USP"/>
</dbReference>
<feature type="region of interest" description="Disordered" evidence="1">
    <location>
        <begin position="377"/>
        <end position="412"/>
    </location>
</feature>
<dbReference type="PROSITE" id="PS50235">
    <property type="entry name" value="USP_3"/>
    <property type="match status" value="1"/>
</dbReference>
<dbReference type="GO" id="GO:0005634">
    <property type="term" value="C:nucleus"/>
    <property type="evidence" value="ECO:0007669"/>
    <property type="project" value="TreeGrafter"/>
</dbReference>
<dbReference type="VEuPathDB" id="FungiDB:TERG_06489"/>
<feature type="domain" description="USP" evidence="2">
    <location>
        <begin position="40"/>
        <end position="346"/>
    </location>
</feature>
<feature type="region of interest" description="Disordered" evidence="1">
    <location>
        <begin position="464"/>
        <end position="541"/>
    </location>
</feature>
<evidence type="ECO:0000256" key="1">
    <source>
        <dbReference type="SAM" id="MobiDB-lite"/>
    </source>
</evidence>
<evidence type="ECO:0000259" key="2">
    <source>
        <dbReference type="PROSITE" id="PS50235"/>
    </source>
</evidence>
<dbReference type="Proteomes" id="UP000243015">
    <property type="component" value="Unassembled WGS sequence"/>
</dbReference>
<dbReference type="PROSITE" id="PS00973">
    <property type="entry name" value="USP_2"/>
    <property type="match status" value="1"/>
</dbReference>
<dbReference type="EMBL" id="LHPM01000009">
    <property type="protein sequence ID" value="OAL67984.1"/>
    <property type="molecule type" value="Genomic_DNA"/>
</dbReference>
<feature type="compositionally biased region" description="Polar residues" evidence="1">
    <location>
        <begin position="377"/>
        <end position="406"/>
    </location>
</feature>
<accession>A0A178F7D9</accession>